<dbReference type="AlphaFoldDB" id="A0AAN7J539"/>
<dbReference type="Gene3D" id="3.90.70.200">
    <property type="entry name" value="Plus-3 domain"/>
    <property type="match status" value="1"/>
</dbReference>
<dbReference type="Gene3D" id="3.30.1490.40">
    <property type="match status" value="1"/>
</dbReference>
<dbReference type="SMART" id="SM00249">
    <property type="entry name" value="PHD"/>
    <property type="match status" value="1"/>
</dbReference>
<dbReference type="GO" id="GO:0003677">
    <property type="term" value="F:DNA binding"/>
    <property type="evidence" value="ECO:0007669"/>
    <property type="project" value="InterPro"/>
</dbReference>
<evidence type="ECO:0000256" key="3">
    <source>
        <dbReference type="ARBA" id="ARBA00022833"/>
    </source>
</evidence>
<organism evidence="7 8">
    <name type="scientific">Quercus rubra</name>
    <name type="common">Northern red oak</name>
    <name type="synonym">Quercus borealis</name>
    <dbReference type="NCBI Taxonomy" id="3512"/>
    <lineage>
        <taxon>Eukaryota</taxon>
        <taxon>Viridiplantae</taxon>
        <taxon>Streptophyta</taxon>
        <taxon>Embryophyta</taxon>
        <taxon>Tracheophyta</taxon>
        <taxon>Spermatophyta</taxon>
        <taxon>Magnoliopsida</taxon>
        <taxon>eudicotyledons</taxon>
        <taxon>Gunneridae</taxon>
        <taxon>Pentapetalae</taxon>
        <taxon>rosids</taxon>
        <taxon>fabids</taxon>
        <taxon>Fagales</taxon>
        <taxon>Fagaceae</taxon>
        <taxon>Quercus</taxon>
    </lineage>
</organism>
<accession>A0AAN7J539</accession>
<dbReference type="SUPFAM" id="SSF47592">
    <property type="entry name" value="SWIB/MDM2 domain"/>
    <property type="match status" value="1"/>
</dbReference>
<dbReference type="Proteomes" id="UP001324115">
    <property type="component" value="Unassembled WGS sequence"/>
</dbReference>
<evidence type="ECO:0000259" key="4">
    <source>
        <dbReference type="PROSITE" id="PS50829"/>
    </source>
</evidence>
<dbReference type="InterPro" id="IPR045894">
    <property type="entry name" value="At5g08430-like"/>
</dbReference>
<keyword evidence="2" id="KW-0863">Zinc-finger</keyword>
<comment type="caution">
    <text evidence="7">The sequence shown here is derived from an EMBL/GenBank/DDBJ whole genome shotgun (WGS) entry which is preliminary data.</text>
</comment>
<dbReference type="Gene3D" id="3.30.40.10">
    <property type="entry name" value="Zinc/RING finger domain, C3HC4 (zinc finger)"/>
    <property type="match status" value="1"/>
</dbReference>
<dbReference type="InterPro" id="IPR003121">
    <property type="entry name" value="SWIB_MDM2_domain"/>
</dbReference>
<dbReference type="CDD" id="cd15568">
    <property type="entry name" value="PHD5_NSD"/>
    <property type="match status" value="1"/>
</dbReference>
<dbReference type="Pfam" id="PF03126">
    <property type="entry name" value="Plus-3"/>
    <property type="match status" value="1"/>
</dbReference>
<dbReference type="InterPro" id="IPR003169">
    <property type="entry name" value="GYF"/>
</dbReference>
<evidence type="ECO:0000259" key="6">
    <source>
        <dbReference type="PROSITE" id="PS51925"/>
    </source>
</evidence>
<protein>
    <submittedName>
        <fullName evidence="7">Uncharacterized protein</fullName>
    </submittedName>
</protein>
<evidence type="ECO:0000313" key="7">
    <source>
        <dbReference type="EMBL" id="KAK4605423.1"/>
    </source>
</evidence>
<dbReference type="SUPFAM" id="SSF159042">
    <property type="entry name" value="Plus3-like"/>
    <property type="match status" value="1"/>
</dbReference>
<dbReference type="SUPFAM" id="SSF55277">
    <property type="entry name" value="GYF domain"/>
    <property type="match status" value="1"/>
</dbReference>
<dbReference type="InterPro" id="IPR055198">
    <property type="entry name" value="NSD_PHD"/>
</dbReference>
<dbReference type="InterPro" id="IPR001965">
    <property type="entry name" value="Znf_PHD"/>
</dbReference>
<dbReference type="SMART" id="SM00719">
    <property type="entry name" value="Plus3"/>
    <property type="match status" value="1"/>
</dbReference>
<dbReference type="EMBL" id="JAXUIC010000002">
    <property type="protein sequence ID" value="KAK4605423.1"/>
    <property type="molecule type" value="Genomic_DNA"/>
</dbReference>
<evidence type="ECO:0000259" key="5">
    <source>
        <dbReference type="PROSITE" id="PS51360"/>
    </source>
</evidence>
<dbReference type="GO" id="GO:0008270">
    <property type="term" value="F:zinc ion binding"/>
    <property type="evidence" value="ECO:0007669"/>
    <property type="project" value="UniProtKB-KW"/>
</dbReference>
<evidence type="ECO:0000256" key="1">
    <source>
        <dbReference type="ARBA" id="ARBA00022723"/>
    </source>
</evidence>
<name>A0AAN7J539_QUERU</name>
<feature type="domain" description="DM2" evidence="6">
    <location>
        <begin position="232"/>
        <end position="315"/>
    </location>
</feature>
<dbReference type="InterPro" id="IPR036885">
    <property type="entry name" value="SWIB_MDM2_dom_sf"/>
</dbReference>
<feature type="domain" description="Plus3" evidence="5">
    <location>
        <begin position="371"/>
        <end position="496"/>
    </location>
</feature>
<proteinExistence type="predicted"/>
<evidence type="ECO:0000313" key="8">
    <source>
        <dbReference type="Proteomes" id="UP001324115"/>
    </source>
</evidence>
<dbReference type="Gene3D" id="1.10.245.10">
    <property type="entry name" value="SWIB/MDM2 domain"/>
    <property type="match status" value="1"/>
</dbReference>
<dbReference type="InterPro" id="IPR013083">
    <property type="entry name" value="Znf_RING/FYVE/PHD"/>
</dbReference>
<dbReference type="Pfam" id="PF02201">
    <property type="entry name" value="SWIB"/>
    <property type="match status" value="1"/>
</dbReference>
<dbReference type="PANTHER" id="PTHR46851:SF23">
    <property type="entry name" value="SWIB_MDM2 DOMAIN-CONTAINING PROTEIN"/>
    <property type="match status" value="1"/>
</dbReference>
<feature type="domain" description="GYF" evidence="4">
    <location>
        <begin position="752"/>
        <end position="805"/>
    </location>
</feature>
<dbReference type="InterPro" id="IPR058668">
    <property type="entry name" value="NERD_dom"/>
</dbReference>
<keyword evidence="1" id="KW-0479">Metal-binding</keyword>
<dbReference type="InterPro" id="IPR011011">
    <property type="entry name" value="Znf_FYVE_PHD"/>
</dbReference>
<dbReference type="PROSITE" id="PS51925">
    <property type="entry name" value="SWIB_MDM2"/>
    <property type="match status" value="1"/>
</dbReference>
<keyword evidence="8" id="KW-1185">Reference proteome</keyword>
<dbReference type="InterPro" id="IPR036128">
    <property type="entry name" value="Plus3-like_sf"/>
</dbReference>
<dbReference type="InterPro" id="IPR004343">
    <property type="entry name" value="Plus-3_dom"/>
</dbReference>
<dbReference type="InterPro" id="IPR035445">
    <property type="entry name" value="GYF-like_dom_sf"/>
</dbReference>
<dbReference type="Pfam" id="PF22908">
    <property type="entry name" value="PHD_NSD"/>
    <property type="match status" value="1"/>
</dbReference>
<gene>
    <name evidence="7" type="ORF">RGQ29_013474</name>
</gene>
<keyword evidence="3" id="KW-0862">Zinc</keyword>
<dbReference type="PROSITE" id="PS51360">
    <property type="entry name" value="PLUS3"/>
    <property type="match status" value="1"/>
</dbReference>
<dbReference type="PROSITE" id="PS50829">
    <property type="entry name" value="GYF"/>
    <property type="match status" value="1"/>
</dbReference>
<evidence type="ECO:0000256" key="2">
    <source>
        <dbReference type="ARBA" id="ARBA00022771"/>
    </source>
</evidence>
<dbReference type="PANTHER" id="PTHR46851">
    <property type="entry name" value="OS01G0884500 PROTEIN"/>
    <property type="match status" value="1"/>
</dbReference>
<dbReference type="CDD" id="cd10567">
    <property type="entry name" value="SWIB-MDM2_like"/>
    <property type="match status" value="1"/>
</dbReference>
<dbReference type="Pfam" id="PF25980">
    <property type="entry name" value="NERD_plant"/>
    <property type="match status" value="1"/>
</dbReference>
<reference evidence="7 8" key="1">
    <citation type="journal article" date="2023" name="G3 (Bethesda)">
        <title>A haplotype-resolved chromosome-scale genome for Quercus rubra L. provides insights into the genetics of adaptive traits for red oak species.</title>
        <authorList>
            <person name="Kapoor B."/>
            <person name="Jenkins J."/>
            <person name="Schmutz J."/>
            <person name="Zhebentyayeva T."/>
            <person name="Kuelheim C."/>
            <person name="Coggeshall M."/>
            <person name="Heim C."/>
            <person name="Lasky J.R."/>
            <person name="Leites L."/>
            <person name="Islam-Faridi N."/>
            <person name="Romero-Severson J."/>
            <person name="DeLeo V.L."/>
            <person name="Lucas S.M."/>
            <person name="Lazic D."/>
            <person name="Gailing O."/>
            <person name="Carlson J."/>
            <person name="Staton M."/>
        </authorList>
    </citation>
    <scope>NUCLEOTIDE SEQUENCE [LARGE SCALE GENOMIC DNA]</scope>
    <source>
        <strain evidence="7">Pseudo-F2</strain>
    </source>
</reference>
<dbReference type="SUPFAM" id="SSF57903">
    <property type="entry name" value="FYVE/PHD zinc finger"/>
    <property type="match status" value="1"/>
</dbReference>
<sequence>MARKNRRKKEEIAEDYCFICKDGGLLMVCEYKDCLKAYHPHCVGRDDSFVKTVDRWTCGWHSCFICQKNSKFQCFCCPNAVCGRCICDAEFACVRGKKGFCNHCLILAQLIEENIDVDFDGGKIDFKDRDTYEGLFKEYWEIIKEKEGLTSKHVHSADKLLKKNKNYMAGYDSNETCEGEEDEDDDQFDEESHLIVSDYEDLDDIVENKAVGKRKRSKGDKSAMKKKAKSKKKEFIGWGSRPLIEFLSSIGKDSTKELSQNDVTTIITDYCRENKLFDPEKKKRVLCDERLQSLLGRKSVIKNSIHNLLKAHFAVNLEQWEEYEFGCSSEERDEGVLFPSKRQRKLSSDGISLKESTPIVTPVVQRSCFASIVVENIKLVYLKRSLVEELLKQPETFEGKLMGSFVRIKSDPNDYLQKNTHQLVQVKGVKRASTNGETLLQVSNRPKDVSICKLSDDDFSKEECEDLLQRVKDGLLRKPTVVELEEKARTLHEDIIKHWIVRELILLQRRIDQANEKGWRREYPFFMQYIKMLLQKPSEQSRLLHEVPEVIADVVEAELTFEDSSRKDKQGCLPELAPGTSELPCTDLKGKGTSCYPNGGKYPTAFVGPVKAVQFRVPIPEEKQQTEGSLYKKSTEQFHKFAPHVKGDNILQREQHHSRALLPEVLPRGSLTFTPEVKQHCSKSLLPEELPQKSRTFALEGHCDVISPKISQEQTNEKKQNMSTVEFIELSDDDEQILNHAPRKQAIENTRCSIWYCVGPHGEKRGPFSMSVLKRWSDTNSPLNFKVWRKDQSEQDAVSLTEALTQNFPQDLSHAPRKQAV</sequence>